<keyword evidence="1" id="KW-0812">Transmembrane</keyword>
<comment type="caution">
    <text evidence="2">The sequence shown here is derived from an EMBL/GenBank/DDBJ whole genome shotgun (WGS) entry which is preliminary data.</text>
</comment>
<sequence length="118" mass="12080">MSGRAAGLAPLIGATAGLIVWALHFGAIYLANAIACGRGLAGHRLFGQPIIPVLILAATALALLLLLGIGMRARRRPRVRDGAGVRHFLARLTLATTLLAALAVTWEGAAVLLVGPCG</sequence>
<keyword evidence="3" id="KW-1185">Reference proteome</keyword>
<accession>A0ABS5EYX3</accession>
<reference evidence="3" key="1">
    <citation type="journal article" date="2021" name="Syst. Appl. Microbiol.">
        <title>Roseomonas hellenica sp. nov., isolated from roots of wild-growing Alkanna tinctoria.</title>
        <authorList>
            <person name="Rat A."/>
            <person name="Naranjo H.D."/>
            <person name="Lebbe L."/>
            <person name="Cnockaert M."/>
            <person name="Krigas N."/>
            <person name="Grigoriadou K."/>
            <person name="Maloupa E."/>
            <person name="Willems A."/>
        </authorList>
    </citation>
    <scope>NUCLEOTIDE SEQUENCE [LARGE SCALE GENOMIC DNA]</scope>
    <source>
        <strain evidence="3">LMG 31523</strain>
    </source>
</reference>
<dbReference type="EMBL" id="JAAGBB010000015">
    <property type="protein sequence ID" value="MBR0665508.1"/>
    <property type="molecule type" value="Genomic_DNA"/>
</dbReference>
<name>A0ABS5EYX3_9PROT</name>
<evidence type="ECO:0008006" key="4">
    <source>
        <dbReference type="Google" id="ProtNLM"/>
    </source>
</evidence>
<gene>
    <name evidence="2" type="ORF">GXW71_14190</name>
</gene>
<feature type="transmembrane region" description="Helical" evidence="1">
    <location>
        <begin position="49"/>
        <end position="67"/>
    </location>
</feature>
<evidence type="ECO:0000256" key="1">
    <source>
        <dbReference type="SAM" id="Phobius"/>
    </source>
</evidence>
<protein>
    <recommendedName>
        <fullName evidence="4">Transmembrane protein</fullName>
    </recommendedName>
</protein>
<proteinExistence type="predicted"/>
<keyword evidence="1" id="KW-1133">Transmembrane helix</keyword>
<evidence type="ECO:0000313" key="3">
    <source>
        <dbReference type="Proteomes" id="UP001196870"/>
    </source>
</evidence>
<dbReference type="Proteomes" id="UP001196870">
    <property type="component" value="Unassembled WGS sequence"/>
</dbReference>
<feature type="transmembrane region" description="Helical" evidence="1">
    <location>
        <begin position="88"/>
        <end position="106"/>
    </location>
</feature>
<keyword evidence="1" id="KW-0472">Membrane</keyword>
<evidence type="ECO:0000313" key="2">
    <source>
        <dbReference type="EMBL" id="MBR0665508.1"/>
    </source>
</evidence>
<organism evidence="2 3">
    <name type="scientific">Plastoroseomonas hellenica</name>
    <dbReference type="NCBI Taxonomy" id="2687306"/>
    <lineage>
        <taxon>Bacteria</taxon>
        <taxon>Pseudomonadati</taxon>
        <taxon>Pseudomonadota</taxon>
        <taxon>Alphaproteobacteria</taxon>
        <taxon>Acetobacterales</taxon>
        <taxon>Acetobacteraceae</taxon>
        <taxon>Plastoroseomonas</taxon>
    </lineage>
</organism>
<dbReference type="RefSeq" id="WP_211853174.1">
    <property type="nucleotide sequence ID" value="NZ_JAAGBB010000015.1"/>
</dbReference>